<proteinExistence type="predicted"/>
<sequence length="70" mass="7520">MSITKRESGSAIVFEAHNGGVVAFCRQGACYVNPLCTSGVKSSVLSLMPKDVVLEELQTTSEFLELLAKK</sequence>
<dbReference type="Proteomes" id="UP000031532">
    <property type="component" value="Unassembled WGS sequence"/>
</dbReference>
<protein>
    <submittedName>
        <fullName evidence="1">Uncharacterized protein</fullName>
    </submittedName>
</protein>
<name>A0A9X5E7B4_9CYAN</name>
<dbReference type="OrthoDB" id="9866100at2"/>
<reference evidence="1 2" key="1">
    <citation type="journal article" date="2015" name="Genome Announc.">
        <title>Draft Genome Sequence of the Terrestrial Cyanobacterium Scytonema millei VB511283, Isolated from Eastern India.</title>
        <authorList>
            <person name="Sen D."/>
            <person name="Chandrababunaidu M.M."/>
            <person name="Singh D."/>
            <person name="Sanghi N."/>
            <person name="Ghorai A."/>
            <person name="Mishra G.P."/>
            <person name="Madduluri M."/>
            <person name="Adhikary S.P."/>
            <person name="Tripathy S."/>
        </authorList>
    </citation>
    <scope>NUCLEOTIDE SEQUENCE [LARGE SCALE GENOMIC DNA]</scope>
    <source>
        <strain evidence="1 2">VB511283</strain>
    </source>
</reference>
<evidence type="ECO:0000313" key="1">
    <source>
        <dbReference type="EMBL" id="NHC36626.1"/>
    </source>
</evidence>
<gene>
    <name evidence="1" type="ORF">QH73_0018590</name>
</gene>
<dbReference type="AlphaFoldDB" id="A0A9X5E7B4"/>
<dbReference type="RefSeq" id="WP_015153668.1">
    <property type="nucleotide sequence ID" value="NZ_JTJC03000005.1"/>
</dbReference>
<dbReference type="EMBL" id="JTJC03000005">
    <property type="protein sequence ID" value="NHC36626.1"/>
    <property type="molecule type" value="Genomic_DNA"/>
</dbReference>
<keyword evidence="2" id="KW-1185">Reference proteome</keyword>
<accession>A0A9X5E7B4</accession>
<evidence type="ECO:0000313" key="2">
    <source>
        <dbReference type="Proteomes" id="UP000031532"/>
    </source>
</evidence>
<comment type="caution">
    <text evidence="1">The sequence shown here is derived from an EMBL/GenBank/DDBJ whole genome shotgun (WGS) entry which is preliminary data.</text>
</comment>
<organism evidence="1 2">
    <name type="scientific">Scytonema millei VB511283</name>
    <dbReference type="NCBI Taxonomy" id="1245923"/>
    <lineage>
        <taxon>Bacteria</taxon>
        <taxon>Bacillati</taxon>
        <taxon>Cyanobacteriota</taxon>
        <taxon>Cyanophyceae</taxon>
        <taxon>Nostocales</taxon>
        <taxon>Scytonemataceae</taxon>
        <taxon>Scytonema</taxon>
    </lineage>
</organism>